<keyword evidence="3" id="KW-0326">Glycosidase</keyword>
<reference evidence="3 4" key="1">
    <citation type="submission" date="2020-08" db="EMBL/GenBank/DDBJ databases">
        <title>Genomic Encyclopedia of Type Strains, Phase IV (KMG-IV): sequencing the most valuable type-strain genomes for metagenomic binning, comparative biology and taxonomic classification.</title>
        <authorList>
            <person name="Goeker M."/>
        </authorList>
    </citation>
    <scope>NUCLEOTIDE SEQUENCE [LARGE SCALE GENOMIC DNA]</scope>
    <source>
        <strain evidence="3 4">DSM 103725</strain>
    </source>
</reference>
<dbReference type="EC" id="3.2.1.21" evidence="3"/>
<dbReference type="PANTHER" id="PTHR11852">
    <property type="entry name" value="PLATELET-ACTIVATING FACTOR ACETYLHYDROLASE"/>
    <property type="match status" value="1"/>
</dbReference>
<dbReference type="AlphaFoldDB" id="A0A7X0H952"/>
<evidence type="ECO:0000313" key="4">
    <source>
        <dbReference type="Proteomes" id="UP000541810"/>
    </source>
</evidence>
<feature type="domain" description="SGNH hydrolase-type esterase" evidence="2">
    <location>
        <begin position="47"/>
        <end position="218"/>
    </location>
</feature>
<comment type="similarity">
    <text evidence="1">Belongs to the 'GDSL' lipolytic enzyme family. Platelet-activating factor acetylhydrolase IB beta/gamma subunits subfamily.</text>
</comment>
<name>A0A7X0H952_9BACT</name>
<dbReference type="SUPFAM" id="SSF52266">
    <property type="entry name" value="SGNH hydrolase"/>
    <property type="match status" value="1"/>
</dbReference>
<dbReference type="Proteomes" id="UP000541810">
    <property type="component" value="Unassembled WGS sequence"/>
</dbReference>
<dbReference type="Pfam" id="PF13472">
    <property type="entry name" value="Lipase_GDSL_2"/>
    <property type="match status" value="1"/>
</dbReference>
<dbReference type="GO" id="GO:0016788">
    <property type="term" value="F:hydrolase activity, acting on ester bonds"/>
    <property type="evidence" value="ECO:0007669"/>
    <property type="project" value="UniProtKB-ARBA"/>
</dbReference>
<dbReference type="GO" id="GO:0008422">
    <property type="term" value="F:beta-glucosidase activity"/>
    <property type="evidence" value="ECO:0007669"/>
    <property type="project" value="UniProtKB-EC"/>
</dbReference>
<comment type="caution">
    <text evidence="3">The sequence shown here is derived from an EMBL/GenBank/DDBJ whole genome shotgun (WGS) entry which is preliminary data.</text>
</comment>
<organism evidence="3 4">
    <name type="scientific">Algisphaera agarilytica</name>
    <dbReference type="NCBI Taxonomy" id="1385975"/>
    <lineage>
        <taxon>Bacteria</taxon>
        <taxon>Pseudomonadati</taxon>
        <taxon>Planctomycetota</taxon>
        <taxon>Phycisphaerae</taxon>
        <taxon>Phycisphaerales</taxon>
        <taxon>Phycisphaeraceae</taxon>
        <taxon>Algisphaera</taxon>
    </lineage>
</organism>
<evidence type="ECO:0000313" key="3">
    <source>
        <dbReference type="EMBL" id="MBB6431577.1"/>
    </source>
</evidence>
<keyword evidence="3" id="KW-0378">Hydrolase</keyword>
<gene>
    <name evidence="3" type="ORF">HNQ40_003383</name>
</gene>
<evidence type="ECO:0000259" key="2">
    <source>
        <dbReference type="Pfam" id="PF13472"/>
    </source>
</evidence>
<sequence length="233" mass="25970">MADEAVLSPSLNAQPQTAEWAASWWMPRHEAKLQEIKDRERIDLVMIGDSITQGWESANPDNAAWNMQPVWNEFYAHRHALNLGFSGDRTEHVLWRLRNGQLDGLSPKLAIIMIGTNNLSIKRTPDDTAAGVLAIVEEVRTRLPDTKVLLLGVFPRGEQPDNPVREPIKQINDTLQQRADGETVWYLDVGPKFLNDDGVLPKSIMPDGLHPNAKGYAIWAEAVEPTVAELLGG</sequence>
<keyword evidence="4" id="KW-1185">Reference proteome</keyword>
<dbReference type="Gene3D" id="3.40.50.1110">
    <property type="entry name" value="SGNH hydrolase"/>
    <property type="match status" value="1"/>
</dbReference>
<protein>
    <submittedName>
        <fullName evidence="3">Beta-glucosidase</fullName>
        <ecNumber evidence="3">3.2.1.21</ecNumber>
    </submittedName>
</protein>
<dbReference type="PANTHER" id="PTHR11852:SF0">
    <property type="entry name" value="PLATELET-ACTIVATING FACTOR ACETYLHYDROLASE IB SUBUNIT BETA HOMOLOG"/>
    <property type="match status" value="1"/>
</dbReference>
<accession>A0A7X0H952</accession>
<proteinExistence type="inferred from homology"/>
<evidence type="ECO:0000256" key="1">
    <source>
        <dbReference type="ARBA" id="ARBA00038184"/>
    </source>
</evidence>
<dbReference type="InterPro" id="IPR013830">
    <property type="entry name" value="SGNH_hydro"/>
</dbReference>
<dbReference type="CDD" id="cd01820">
    <property type="entry name" value="PAF_acetylesterase_like"/>
    <property type="match status" value="1"/>
</dbReference>
<dbReference type="InterPro" id="IPR036514">
    <property type="entry name" value="SGNH_hydro_sf"/>
</dbReference>
<dbReference type="EMBL" id="JACHGY010000001">
    <property type="protein sequence ID" value="MBB6431577.1"/>
    <property type="molecule type" value="Genomic_DNA"/>
</dbReference>